<dbReference type="Proteomes" id="UP000176772">
    <property type="component" value="Unassembled WGS sequence"/>
</dbReference>
<organism evidence="1 2">
    <name type="scientific">Candidatus Veblenbacteria bacterium RIFOXYD1_FULL_43_11</name>
    <dbReference type="NCBI Taxonomy" id="1802429"/>
    <lineage>
        <taxon>Bacteria</taxon>
        <taxon>Candidatus Vebleniibacteriota</taxon>
    </lineage>
</organism>
<protein>
    <submittedName>
        <fullName evidence="1">Uncharacterized protein</fullName>
    </submittedName>
</protein>
<evidence type="ECO:0000313" key="1">
    <source>
        <dbReference type="EMBL" id="OHA57852.1"/>
    </source>
</evidence>
<evidence type="ECO:0000313" key="2">
    <source>
        <dbReference type="Proteomes" id="UP000176772"/>
    </source>
</evidence>
<proteinExistence type="predicted"/>
<sequence length="82" mass="8987">MQTEVKRQTGAETNAYLPGIGGERRCGKYTIDGVTVERCAKCGNNICESFERCTSTTLDRYTGEESGDCGPLNCPQDCQQLK</sequence>
<dbReference type="AlphaFoldDB" id="A0A1G2QCV6"/>
<gene>
    <name evidence="1" type="ORF">A2588_02965</name>
</gene>
<comment type="caution">
    <text evidence="1">The sequence shown here is derived from an EMBL/GenBank/DDBJ whole genome shotgun (WGS) entry which is preliminary data.</text>
</comment>
<accession>A0A1G2QCV6</accession>
<reference evidence="1 2" key="1">
    <citation type="journal article" date="2016" name="Nat. Commun.">
        <title>Thousands of microbial genomes shed light on interconnected biogeochemical processes in an aquifer system.</title>
        <authorList>
            <person name="Anantharaman K."/>
            <person name="Brown C.T."/>
            <person name="Hug L.A."/>
            <person name="Sharon I."/>
            <person name="Castelle C.J."/>
            <person name="Probst A.J."/>
            <person name="Thomas B.C."/>
            <person name="Singh A."/>
            <person name="Wilkins M.J."/>
            <person name="Karaoz U."/>
            <person name="Brodie E.L."/>
            <person name="Williams K.H."/>
            <person name="Hubbard S.S."/>
            <person name="Banfield J.F."/>
        </authorList>
    </citation>
    <scope>NUCLEOTIDE SEQUENCE [LARGE SCALE GENOMIC DNA]</scope>
</reference>
<dbReference type="EMBL" id="MHTF01000002">
    <property type="protein sequence ID" value="OHA57852.1"/>
    <property type="molecule type" value="Genomic_DNA"/>
</dbReference>
<name>A0A1G2QCV6_9BACT</name>